<gene>
    <name evidence="1" type="ORF">EST38_g11886</name>
</gene>
<name>A0A4Q2D627_9AGAR</name>
<dbReference type="STRING" id="2316362.A0A4Q2D627"/>
<protein>
    <submittedName>
        <fullName evidence="1">Uncharacterized protein</fullName>
    </submittedName>
</protein>
<evidence type="ECO:0000313" key="2">
    <source>
        <dbReference type="Proteomes" id="UP000290288"/>
    </source>
</evidence>
<dbReference type="OrthoDB" id="2902921at2759"/>
<organism evidence="1 2">
    <name type="scientific">Candolleomyces aberdarensis</name>
    <dbReference type="NCBI Taxonomy" id="2316362"/>
    <lineage>
        <taxon>Eukaryota</taxon>
        <taxon>Fungi</taxon>
        <taxon>Dikarya</taxon>
        <taxon>Basidiomycota</taxon>
        <taxon>Agaricomycotina</taxon>
        <taxon>Agaricomycetes</taxon>
        <taxon>Agaricomycetidae</taxon>
        <taxon>Agaricales</taxon>
        <taxon>Agaricineae</taxon>
        <taxon>Psathyrellaceae</taxon>
        <taxon>Candolleomyces</taxon>
    </lineage>
</organism>
<keyword evidence="2" id="KW-1185">Reference proteome</keyword>
<dbReference type="Proteomes" id="UP000290288">
    <property type="component" value="Unassembled WGS sequence"/>
</dbReference>
<reference evidence="1 2" key="1">
    <citation type="submission" date="2019-01" db="EMBL/GenBank/DDBJ databases">
        <title>Draft genome sequence of Psathyrella aberdarensis IHI B618.</title>
        <authorList>
            <person name="Buettner E."/>
            <person name="Kellner H."/>
        </authorList>
    </citation>
    <scope>NUCLEOTIDE SEQUENCE [LARGE SCALE GENOMIC DNA]</scope>
    <source>
        <strain evidence="1 2">IHI B618</strain>
    </source>
</reference>
<accession>A0A4Q2D627</accession>
<proteinExistence type="predicted"/>
<sequence>MEETAPQDPQVSLRQDLPARQVLNNQELARLIVGFLEGGYTSDNAKRRKNFLMPATLNHAFYHAGTELCDDTSEQSENVTQAIKADSWSHHASPLVQLPPQLIVQTNFLFPKLVELTVGSLRGVNSVIPFQVSRGLRTVSVSNFSTAIDYETLGKGVVTSLVTNFAFSAPWLSKLAIESPLTDALRTTLCQYSALEAASFTVSLPFNVSQISFLKAMNCCIRSLSLSLDETEGARNWSIIDTHLTIFGEENAESSIAELNLTGDGTVVFQAVAFLSSQRLYRCAVNLKSTARDDGVFAIPHILHRLSHSATQIAELSFERSQPDFRFRDSSVTWYEDRSVHFLPEDVYEDFTTRLGRLTILSLKYIPFLDPAFTVNLVSKLSSMPQLQTLCLLPVPFTSNERHNMTLPILECLRTFSATNLSLRHLTISLDMSIFPSNIPTISLPGHSLETLFIVPYYSNQKPPVSDLVALATYLDHLFPHLRDITSFFCEKQPCSSVAEVSKFAVLLWKDVAHLIAPYQALRKHVEYQLVRNLFGGGRWCGIGVGRIGANTLCAI</sequence>
<comment type="caution">
    <text evidence="1">The sequence shown here is derived from an EMBL/GenBank/DDBJ whole genome shotgun (WGS) entry which is preliminary data.</text>
</comment>
<dbReference type="AlphaFoldDB" id="A0A4Q2D627"/>
<evidence type="ECO:0000313" key="1">
    <source>
        <dbReference type="EMBL" id="RXW13976.1"/>
    </source>
</evidence>
<dbReference type="EMBL" id="SDEE01000791">
    <property type="protein sequence ID" value="RXW13976.1"/>
    <property type="molecule type" value="Genomic_DNA"/>
</dbReference>